<evidence type="ECO:0000256" key="6">
    <source>
        <dbReference type="ARBA" id="ARBA00022989"/>
    </source>
</evidence>
<accession>Q0A8W7</accession>
<feature type="transmembrane region" description="Helical" evidence="8">
    <location>
        <begin position="469"/>
        <end position="489"/>
    </location>
</feature>
<keyword evidence="5 8" id="KW-0812">Transmembrane</keyword>
<keyword evidence="6 8" id="KW-1133">Transmembrane helix</keyword>
<dbReference type="AlphaFoldDB" id="Q0A8W7"/>
<evidence type="ECO:0000256" key="4">
    <source>
        <dbReference type="ARBA" id="ARBA00022475"/>
    </source>
</evidence>
<dbReference type="Pfam" id="PF02028">
    <property type="entry name" value="BCCT"/>
    <property type="match status" value="1"/>
</dbReference>
<comment type="subcellular location">
    <subcellularLocation>
        <location evidence="1">Cell membrane</location>
        <topology evidence="1">Multi-pass membrane protein</topology>
    </subcellularLocation>
</comment>
<sequence>MLATPGAPVNPRVFLPAAAVVLALVMGGALWTEPLGRGFESLHQMLIQHFGWVYTTVVALLLGFVLAVLLHPRFRRLRLGPPDSRPEYTYLSWFAMLFSAGMGIGLLFYGVAEPLLHYLEPPHGEGGTAAAADEALRLTFFHWGLHPWAIYIIVALALAFFSYRHDLPLSMRAALYPLIGHRINGPAGDLMDSLAVVGTVLGVATSLGLGVMQVNAGLAHVGLMAVSVHNQILLIVFIMAIATLSVLSGLNNGIRIISRANLFLGSLLLLFVFAAGPTVMMLYGLLQAVGHYVQGLVALTLRTDVFHGQGWQASWTLFYWAWWISWCPFVGMFIARVSRGRTVGEFILGTLLVPTGFTFLWMTVFGVSALEQEMRAGELGSIVQADVAQALFAMLEAMPLATLTVPLATLVIIGYFVTSADSGALVMNILSSGGNPNPPLLLKLFWSLLTGAAAAVLLLAGGLQALQTATLTAALPLSLVLLLMAWGLWTAFRADAAQVEEIGTMPEPGLDRLSRYLRERRARALPPGEAAGLHAPGRWLQLWPRRVQHWLLRRERFKDRQRAAEVLDEAEEAVRRCLDETVYPALQAVAEELNREGHPIHAERTRDGAQLCVTGEHGMHPIYVAQGRVYQRPQFAFPALHGRPERPRLATVHVTSDGLSREWSVDHCERDTLYADALRECRKWLDWWR</sequence>
<dbReference type="PANTHER" id="PTHR30047:SF7">
    <property type="entry name" value="HIGH-AFFINITY CHOLINE TRANSPORT PROTEIN"/>
    <property type="match status" value="1"/>
</dbReference>
<feature type="transmembrane region" description="Helical" evidence="8">
    <location>
        <begin position="90"/>
        <end position="112"/>
    </location>
</feature>
<keyword evidence="7 8" id="KW-0472">Membrane</keyword>
<dbReference type="OrthoDB" id="9775735at2"/>
<feature type="transmembrane region" description="Helical" evidence="8">
    <location>
        <begin position="51"/>
        <end position="70"/>
    </location>
</feature>
<dbReference type="HOGENOM" id="CLU_010118_3_1_6"/>
<evidence type="ECO:0000256" key="3">
    <source>
        <dbReference type="ARBA" id="ARBA00022448"/>
    </source>
</evidence>
<dbReference type="NCBIfam" id="TIGR00842">
    <property type="entry name" value="bcct"/>
    <property type="match status" value="1"/>
</dbReference>
<feature type="transmembrane region" description="Helical" evidence="8">
    <location>
        <begin position="440"/>
        <end position="463"/>
    </location>
</feature>
<dbReference type="GO" id="GO:0022857">
    <property type="term" value="F:transmembrane transporter activity"/>
    <property type="evidence" value="ECO:0007669"/>
    <property type="project" value="InterPro"/>
</dbReference>
<evidence type="ECO:0000256" key="8">
    <source>
        <dbReference type="SAM" id="Phobius"/>
    </source>
</evidence>
<dbReference type="Proteomes" id="UP000001962">
    <property type="component" value="Chromosome"/>
</dbReference>
<dbReference type="PROSITE" id="PS01303">
    <property type="entry name" value="BCCT"/>
    <property type="match status" value="1"/>
</dbReference>
<evidence type="ECO:0000256" key="7">
    <source>
        <dbReference type="ARBA" id="ARBA00023136"/>
    </source>
</evidence>
<keyword evidence="3" id="KW-0813">Transport</keyword>
<feature type="transmembrane region" description="Helical" evidence="8">
    <location>
        <begin position="232"/>
        <end position="250"/>
    </location>
</feature>
<gene>
    <name evidence="9" type="ordered locus">Mlg_1371</name>
</gene>
<evidence type="ECO:0000256" key="5">
    <source>
        <dbReference type="ARBA" id="ARBA00022692"/>
    </source>
</evidence>
<dbReference type="InterPro" id="IPR000060">
    <property type="entry name" value="BCCT_transptr"/>
</dbReference>
<evidence type="ECO:0000313" key="9">
    <source>
        <dbReference type="EMBL" id="ABI56720.1"/>
    </source>
</evidence>
<dbReference type="eggNOG" id="COG1292">
    <property type="taxonomic scope" value="Bacteria"/>
</dbReference>
<evidence type="ECO:0000256" key="1">
    <source>
        <dbReference type="ARBA" id="ARBA00004651"/>
    </source>
</evidence>
<proteinExistence type="inferred from homology"/>
<feature type="transmembrane region" description="Helical" evidence="8">
    <location>
        <begin position="347"/>
        <end position="370"/>
    </location>
</feature>
<protein>
    <submittedName>
        <fullName evidence="9">Choline/carnitine/betaine transporter</fullName>
    </submittedName>
</protein>
<evidence type="ECO:0000313" key="10">
    <source>
        <dbReference type="Proteomes" id="UP000001962"/>
    </source>
</evidence>
<dbReference type="EMBL" id="CP000453">
    <property type="protein sequence ID" value="ABI56720.1"/>
    <property type="molecule type" value="Genomic_DNA"/>
</dbReference>
<dbReference type="PANTHER" id="PTHR30047">
    <property type="entry name" value="HIGH-AFFINITY CHOLINE TRANSPORT PROTEIN-RELATED"/>
    <property type="match status" value="1"/>
</dbReference>
<dbReference type="GO" id="GO:0005886">
    <property type="term" value="C:plasma membrane"/>
    <property type="evidence" value="ECO:0007669"/>
    <property type="project" value="UniProtKB-SubCell"/>
</dbReference>
<feature type="transmembrane region" description="Helical" evidence="8">
    <location>
        <begin position="317"/>
        <end position="335"/>
    </location>
</feature>
<organism evidence="9 10">
    <name type="scientific">Alkalilimnicola ehrlichii (strain ATCC BAA-1101 / DSM 17681 / MLHE-1)</name>
    <dbReference type="NCBI Taxonomy" id="187272"/>
    <lineage>
        <taxon>Bacteria</taxon>
        <taxon>Pseudomonadati</taxon>
        <taxon>Pseudomonadota</taxon>
        <taxon>Gammaproteobacteria</taxon>
        <taxon>Chromatiales</taxon>
        <taxon>Ectothiorhodospiraceae</taxon>
        <taxon>Alkalilimnicola</taxon>
    </lineage>
</organism>
<dbReference type="KEGG" id="aeh:Mlg_1371"/>
<feature type="transmembrane region" description="Helical" evidence="8">
    <location>
        <begin position="12"/>
        <end position="31"/>
    </location>
</feature>
<feature type="transmembrane region" description="Helical" evidence="8">
    <location>
        <begin position="190"/>
        <end position="212"/>
    </location>
</feature>
<name>Q0A8W7_ALKEH</name>
<keyword evidence="10" id="KW-1185">Reference proteome</keyword>
<feature type="transmembrane region" description="Helical" evidence="8">
    <location>
        <begin position="262"/>
        <end position="286"/>
    </location>
</feature>
<evidence type="ECO:0000256" key="2">
    <source>
        <dbReference type="ARBA" id="ARBA00005658"/>
    </source>
</evidence>
<dbReference type="InterPro" id="IPR018093">
    <property type="entry name" value="BCCT_CS"/>
</dbReference>
<keyword evidence="4" id="KW-1003">Cell membrane</keyword>
<reference evidence="10" key="1">
    <citation type="submission" date="2006-08" db="EMBL/GenBank/DDBJ databases">
        <title>Complete sequence of Alkalilimnicola ehrilichei MLHE-1.</title>
        <authorList>
            <person name="Copeland A."/>
            <person name="Lucas S."/>
            <person name="Lapidus A."/>
            <person name="Barry K."/>
            <person name="Detter J.C."/>
            <person name="Glavina del Rio T."/>
            <person name="Hammon N."/>
            <person name="Israni S."/>
            <person name="Dalin E."/>
            <person name="Tice H."/>
            <person name="Pitluck S."/>
            <person name="Sims D."/>
            <person name="Brettin T."/>
            <person name="Bruce D."/>
            <person name="Han C."/>
            <person name="Tapia R."/>
            <person name="Gilna P."/>
            <person name="Schmutz J."/>
            <person name="Larimer F."/>
            <person name="Land M."/>
            <person name="Hauser L."/>
            <person name="Kyrpides N."/>
            <person name="Mikhailova N."/>
            <person name="Oremland R.S."/>
            <person name="Hoeft S.E."/>
            <person name="Switzer-Blum J."/>
            <person name="Kulp T."/>
            <person name="King G."/>
            <person name="Tabita R."/>
            <person name="Witte B."/>
            <person name="Santini J.M."/>
            <person name="Basu P."/>
            <person name="Hollibaugh J.T."/>
            <person name="Xie G."/>
            <person name="Stolz J.F."/>
            <person name="Richardson P."/>
        </authorList>
    </citation>
    <scope>NUCLEOTIDE SEQUENCE [LARGE SCALE GENOMIC DNA]</scope>
    <source>
        <strain evidence="10">ATCC BAA-1101 / DSM 17681 / MLHE-1</strain>
    </source>
</reference>
<feature type="transmembrane region" description="Helical" evidence="8">
    <location>
        <begin position="390"/>
        <end position="419"/>
    </location>
</feature>
<comment type="similarity">
    <text evidence="2">Belongs to the BCCT transporter (TC 2.A.15) family.</text>
</comment>
<feature type="transmembrane region" description="Helical" evidence="8">
    <location>
        <begin position="145"/>
        <end position="163"/>
    </location>
</feature>